<keyword evidence="1" id="KW-0472">Membrane</keyword>
<organism evidence="2 3">
    <name type="scientific">Hevea brasiliensis</name>
    <name type="common">Para rubber tree</name>
    <name type="synonym">Siphonia brasiliensis</name>
    <dbReference type="NCBI Taxonomy" id="3981"/>
    <lineage>
        <taxon>Eukaryota</taxon>
        <taxon>Viridiplantae</taxon>
        <taxon>Streptophyta</taxon>
        <taxon>Embryophyta</taxon>
        <taxon>Tracheophyta</taxon>
        <taxon>Spermatophyta</taxon>
        <taxon>Magnoliopsida</taxon>
        <taxon>eudicotyledons</taxon>
        <taxon>Gunneridae</taxon>
        <taxon>Pentapetalae</taxon>
        <taxon>rosids</taxon>
        <taxon>fabids</taxon>
        <taxon>Malpighiales</taxon>
        <taxon>Euphorbiaceae</taxon>
        <taxon>Crotonoideae</taxon>
        <taxon>Micrandreae</taxon>
        <taxon>Hevea</taxon>
    </lineage>
</organism>
<dbReference type="PANTHER" id="PTHR33736:SF13">
    <property type="entry name" value="OS11G0155100 PROTEIN"/>
    <property type="match status" value="1"/>
</dbReference>
<accession>A0ABQ9MR21</accession>
<keyword evidence="3" id="KW-1185">Reference proteome</keyword>
<evidence type="ECO:0000313" key="3">
    <source>
        <dbReference type="Proteomes" id="UP001174677"/>
    </source>
</evidence>
<feature type="transmembrane region" description="Helical" evidence="1">
    <location>
        <begin position="336"/>
        <end position="358"/>
    </location>
</feature>
<proteinExistence type="predicted"/>
<dbReference type="Gene3D" id="1.20.1280.50">
    <property type="match status" value="1"/>
</dbReference>
<protein>
    <recommendedName>
        <fullName evidence="4">F-box domain-containing protein</fullName>
    </recommendedName>
</protein>
<name>A0ABQ9MR21_HEVBR</name>
<dbReference type="SUPFAM" id="SSF81383">
    <property type="entry name" value="F-box domain"/>
    <property type="match status" value="1"/>
</dbReference>
<reference evidence="2" key="1">
    <citation type="journal article" date="2023" name="Plant Biotechnol. J.">
        <title>Chromosome-level wild Hevea brasiliensis genome provides new tools for genomic-assisted breeding and valuable loci to elevate rubber yield.</title>
        <authorList>
            <person name="Cheng H."/>
            <person name="Song X."/>
            <person name="Hu Y."/>
            <person name="Wu T."/>
            <person name="Yang Q."/>
            <person name="An Z."/>
            <person name="Feng S."/>
            <person name="Deng Z."/>
            <person name="Wu W."/>
            <person name="Zeng X."/>
            <person name="Tu M."/>
            <person name="Wang X."/>
            <person name="Huang H."/>
        </authorList>
    </citation>
    <scope>NUCLEOTIDE SEQUENCE</scope>
    <source>
        <strain evidence="2">MT/VB/25A 57/8</strain>
    </source>
</reference>
<dbReference type="EMBL" id="JARPOI010000005">
    <property type="protein sequence ID" value="KAJ9181343.1"/>
    <property type="molecule type" value="Genomic_DNA"/>
</dbReference>
<dbReference type="InterPro" id="IPR036047">
    <property type="entry name" value="F-box-like_dom_sf"/>
</dbReference>
<dbReference type="Proteomes" id="UP001174677">
    <property type="component" value="Chromosome 5"/>
</dbReference>
<gene>
    <name evidence="2" type="ORF">P3X46_009481</name>
</gene>
<dbReference type="InterPro" id="IPR045283">
    <property type="entry name" value="AT3G44326-like"/>
</dbReference>
<keyword evidence="1" id="KW-1133">Transmembrane helix</keyword>
<sequence length="359" mass="40101">MASSSKLPVPPSSFASTAETTTVHHGGSSSFISAIHPDILYTHVLTRLDGPALAYVACASKELKSLAFQDDLWNKICCSTWPSTDMPRLRQVISTFPHGARSFFSASLPLLSIDQAPTAPPVVSNSPSELFSAVDIYYRNELIFSRVVETETESWWFRCLPFRIDMLDPKDTCPTPIPRPDTQDDHLKLAEDLTLSWILIDAAGRRAMNLSSHKPVSVQRHWLSGEVQAQFSLILASKKRSSSEFVQCGILVTYGGGTSSGGMLVKEVSLQVEDMDGMFLNGKDSLGILNTSFEGKKGIKRRRKEEEEEEEGRRRYEGFLKMKRERKERKLRTEDTLDTLCVGFGILILACIGLFVFLR</sequence>
<evidence type="ECO:0000313" key="2">
    <source>
        <dbReference type="EMBL" id="KAJ9181343.1"/>
    </source>
</evidence>
<comment type="caution">
    <text evidence="2">The sequence shown here is derived from an EMBL/GenBank/DDBJ whole genome shotgun (WGS) entry which is preliminary data.</text>
</comment>
<evidence type="ECO:0008006" key="4">
    <source>
        <dbReference type="Google" id="ProtNLM"/>
    </source>
</evidence>
<dbReference type="PANTHER" id="PTHR33736">
    <property type="entry name" value="F-BOX PROTEIN-RELATED"/>
    <property type="match status" value="1"/>
</dbReference>
<keyword evidence="1" id="KW-0812">Transmembrane</keyword>
<evidence type="ECO:0000256" key="1">
    <source>
        <dbReference type="SAM" id="Phobius"/>
    </source>
</evidence>